<dbReference type="Proteomes" id="UP000736335">
    <property type="component" value="Unassembled WGS sequence"/>
</dbReference>
<evidence type="ECO:0000256" key="1">
    <source>
        <dbReference type="SAM" id="Phobius"/>
    </source>
</evidence>
<keyword evidence="3" id="KW-1185">Reference proteome</keyword>
<protein>
    <submittedName>
        <fullName evidence="2">Uncharacterized protein</fullName>
    </submittedName>
</protein>
<proteinExistence type="predicted"/>
<keyword evidence="1" id="KW-0812">Transmembrane</keyword>
<keyword evidence="1" id="KW-1133">Transmembrane helix</keyword>
<keyword evidence="1" id="KW-0472">Membrane</keyword>
<sequence>MHTTFFIRSNPYPIPPPSNLSCIVMYDILVSGYLIRYISTVSACFQTLDLTSLPFFWSLLFALVFAPVYLWLTVCFRFQIILSIKLRYRAQAMELQLKPLKLVGFSRTLGPADPSTHIGQLLWSNIITIESRPHSEHRLGQRAE</sequence>
<evidence type="ECO:0000313" key="3">
    <source>
        <dbReference type="Proteomes" id="UP000736335"/>
    </source>
</evidence>
<dbReference type="AlphaFoldDB" id="A0A9P6LB77"/>
<gene>
    <name evidence="2" type="ORF">BJ322DRAFT_390568</name>
</gene>
<reference evidence="2" key="1">
    <citation type="journal article" date="2020" name="Nat. Commun.">
        <title>Large-scale genome sequencing of mycorrhizal fungi provides insights into the early evolution of symbiotic traits.</title>
        <authorList>
            <person name="Miyauchi S."/>
            <person name="Kiss E."/>
            <person name="Kuo A."/>
            <person name="Drula E."/>
            <person name="Kohler A."/>
            <person name="Sanchez-Garcia M."/>
            <person name="Morin E."/>
            <person name="Andreopoulos B."/>
            <person name="Barry K.W."/>
            <person name="Bonito G."/>
            <person name="Buee M."/>
            <person name="Carver A."/>
            <person name="Chen C."/>
            <person name="Cichocki N."/>
            <person name="Clum A."/>
            <person name="Culley D."/>
            <person name="Crous P.W."/>
            <person name="Fauchery L."/>
            <person name="Girlanda M."/>
            <person name="Hayes R.D."/>
            <person name="Keri Z."/>
            <person name="LaButti K."/>
            <person name="Lipzen A."/>
            <person name="Lombard V."/>
            <person name="Magnuson J."/>
            <person name="Maillard F."/>
            <person name="Murat C."/>
            <person name="Nolan M."/>
            <person name="Ohm R.A."/>
            <person name="Pangilinan J."/>
            <person name="Pereira M.F."/>
            <person name="Perotto S."/>
            <person name="Peter M."/>
            <person name="Pfister S."/>
            <person name="Riley R."/>
            <person name="Sitrit Y."/>
            <person name="Stielow J.B."/>
            <person name="Szollosi G."/>
            <person name="Zifcakova L."/>
            <person name="Stursova M."/>
            <person name="Spatafora J.W."/>
            <person name="Tedersoo L."/>
            <person name="Vaario L.M."/>
            <person name="Yamada A."/>
            <person name="Yan M."/>
            <person name="Wang P."/>
            <person name="Xu J."/>
            <person name="Bruns T."/>
            <person name="Baldrian P."/>
            <person name="Vilgalys R."/>
            <person name="Dunand C."/>
            <person name="Henrissat B."/>
            <person name="Grigoriev I.V."/>
            <person name="Hibbett D."/>
            <person name="Nagy L.G."/>
            <person name="Martin F.M."/>
        </authorList>
    </citation>
    <scope>NUCLEOTIDE SEQUENCE</scope>
    <source>
        <strain evidence="2">UH-Tt-Lm1</strain>
    </source>
</reference>
<feature type="transmembrane region" description="Helical" evidence="1">
    <location>
        <begin position="55"/>
        <end position="78"/>
    </location>
</feature>
<name>A0A9P6LB77_9AGAM</name>
<comment type="caution">
    <text evidence="2">The sequence shown here is derived from an EMBL/GenBank/DDBJ whole genome shotgun (WGS) entry which is preliminary data.</text>
</comment>
<organism evidence="2 3">
    <name type="scientific">Thelephora terrestris</name>
    <dbReference type="NCBI Taxonomy" id="56493"/>
    <lineage>
        <taxon>Eukaryota</taxon>
        <taxon>Fungi</taxon>
        <taxon>Dikarya</taxon>
        <taxon>Basidiomycota</taxon>
        <taxon>Agaricomycotina</taxon>
        <taxon>Agaricomycetes</taxon>
        <taxon>Thelephorales</taxon>
        <taxon>Thelephoraceae</taxon>
        <taxon>Thelephora</taxon>
    </lineage>
</organism>
<evidence type="ECO:0000313" key="2">
    <source>
        <dbReference type="EMBL" id="KAF9790447.1"/>
    </source>
</evidence>
<reference evidence="2" key="2">
    <citation type="submission" date="2020-11" db="EMBL/GenBank/DDBJ databases">
        <authorList>
            <consortium name="DOE Joint Genome Institute"/>
            <person name="Kuo A."/>
            <person name="Miyauchi S."/>
            <person name="Kiss E."/>
            <person name="Drula E."/>
            <person name="Kohler A."/>
            <person name="Sanchez-Garcia M."/>
            <person name="Andreopoulos B."/>
            <person name="Barry K.W."/>
            <person name="Bonito G."/>
            <person name="Buee M."/>
            <person name="Carver A."/>
            <person name="Chen C."/>
            <person name="Cichocki N."/>
            <person name="Clum A."/>
            <person name="Culley D."/>
            <person name="Crous P.W."/>
            <person name="Fauchery L."/>
            <person name="Girlanda M."/>
            <person name="Hayes R."/>
            <person name="Keri Z."/>
            <person name="Labutti K."/>
            <person name="Lipzen A."/>
            <person name="Lombard V."/>
            <person name="Magnuson J."/>
            <person name="Maillard F."/>
            <person name="Morin E."/>
            <person name="Murat C."/>
            <person name="Nolan M."/>
            <person name="Ohm R."/>
            <person name="Pangilinan J."/>
            <person name="Pereira M."/>
            <person name="Perotto S."/>
            <person name="Peter M."/>
            <person name="Riley R."/>
            <person name="Sitrit Y."/>
            <person name="Stielow B."/>
            <person name="Szollosi G."/>
            <person name="Zifcakova L."/>
            <person name="Stursova M."/>
            <person name="Spatafora J.W."/>
            <person name="Tedersoo L."/>
            <person name="Vaario L.-M."/>
            <person name="Yamada A."/>
            <person name="Yan M."/>
            <person name="Wang P."/>
            <person name="Xu J."/>
            <person name="Bruns T."/>
            <person name="Baldrian P."/>
            <person name="Vilgalys R."/>
            <person name="Henrissat B."/>
            <person name="Grigoriev I.V."/>
            <person name="Hibbett D."/>
            <person name="Nagy L.G."/>
            <person name="Martin F.M."/>
        </authorList>
    </citation>
    <scope>NUCLEOTIDE SEQUENCE</scope>
    <source>
        <strain evidence="2">UH-Tt-Lm1</strain>
    </source>
</reference>
<dbReference type="EMBL" id="WIUZ02000002">
    <property type="protein sequence ID" value="KAF9790447.1"/>
    <property type="molecule type" value="Genomic_DNA"/>
</dbReference>
<accession>A0A9P6LB77</accession>